<feature type="binding site" evidence="12">
    <location>
        <position position="116"/>
    </location>
    <ligand>
        <name>Zn(2+)</name>
        <dbReference type="ChEBI" id="CHEBI:29105"/>
    </ligand>
</feature>
<keyword evidence="16" id="KW-1185">Reference proteome</keyword>
<dbReference type="GO" id="GO:0005829">
    <property type="term" value="C:cytosol"/>
    <property type="evidence" value="ECO:0007669"/>
    <property type="project" value="TreeGrafter"/>
</dbReference>
<comment type="similarity">
    <text evidence="4">Belongs to the mannose-6-phosphate isomerase type 1 family.</text>
</comment>
<name>A0A9P3GDL3_9APHY</name>
<organism evidence="15 16">
    <name type="scientific">Phanerochaete sordida</name>
    <dbReference type="NCBI Taxonomy" id="48140"/>
    <lineage>
        <taxon>Eukaryota</taxon>
        <taxon>Fungi</taxon>
        <taxon>Dikarya</taxon>
        <taxon>Basidiomycota</taxon>
        <taxon>Agaricomycotina</taxon>
        <taxon>Agaricomycetes</taxon>
        <taxon>Polyporales</taxon>
        <taxon>Phanerochaetaceae</taxon>
        <taxon>Phanerochaete</taxon>
    </lineage>
</organism>
<comment type="catalytic activity">
    <reaction evidence="1">
        <text>D-mannose 6-phosphate = D-fructose 6-phosphate</text>
        <dbReference type="Rhea" id="RHEA:12356"/>
        <dbReference type="ChEBI" id="CHEBI:58735"/>
        <dbReference type="ChEBI" id="CHEBI:61527"/>
        <dbReference type="EC" id="5.3.1.8"/>
    </reaction>
</comment>
<accession>A0A9P3GDL3</accession>
<feature type="domain" description="Phosphomannose isomerase type I helical insertion" evidence="14">
    <location>
        <begin position="199"/>
        <end position="266"/>
    </location>
</feature>
<dbReference type="Gene3D" id="2.60.120.10">
    <property type="entry name" value="Jelly Rolls"/>
    <property type="match status" value="2"/>
</dbReference>
<dbReference type="InterPro" id="IPR011051">
    <property type="entry name" value="RmlC_Cupin_sf"/>
</dbReference>
<evidence type="ECO:0000256" key="8">
    <source>
        <dbReference type="ARBA" id="ARBA00022833"/>
    </source>
</evidence>
<keyword evidence="9 15" id="KW-0413">Isomerase</keyword>
<gene>
    <name evidence="15" type="ORF">PsYK624_091200</name>
</gene>
<evidence type="ECO:0000259" key="14">
    <source>
        <dbReference type="Pfam" id="PF20512"/>
    </source>
</evidence>
<evidence type="ECO:0000256" key="7">
    <source>
        <dbReference type="ARBA" id="ARBA00022723"/>
    </source>
</evidence>
<dbReference type="GO" id="GO:0009298">
    <property type="term" value="P:GDP-mannose biosynthetic process"/>
    <property type="evidence" value="ECO:0007669"/>
    <property type="project" value="InterPro"/>
</dbReference>
<dbReference type="EMBL" id="BPQB01000029">
    <property type="protein sequence ID" value="GJE92961.1"/>
    <property type="molecule type" value="Genomic_DNA"/>
</dbReference>
<feature type="binding site" evidence="12">
    <location>
        <position position="141"/>
    </location>
    <ligand>
        <name>Zn(2+)</name>
        <dbReference type="ChEBI" id="CHEBI:29105"/>
    </ligand>
</feature>
<evidence type="ECO:0000256" key="1">
    <source>
        <dbReference type="ARBA" id="ARBA00000757"/>
    </source>
</evidence>
<evidence type="ECO:0000256" key="3">
    <source>
        <dbReference type="ARBA" id="ARBA00004666"/>
    </source>
</evidence>
<evidence type="ECO:0000256" key="4">
    <source>
        <dbReference type="ARBA" id="ARBA00010772"/>
    </source>
</evidence>
<evidence type="ECO:0000256" key="6">
    <source>
        <dbReference type="ARBA" id="ARBA00018236"/>
    </source>
</evidence>
<dbReference type="PANTHER" id="PTHR10309">
    <property type="entry name" value="MANNOSE-6-PHOSPHATE ISOMERASE"/>
    <property type="match status" value="1"/>
</dbReference>
<dbReference type="GO" id="GO:0004476">
    <property type="term" value="F:mannose-6-phosphate isomerase activity"/>
    <property type="evidence" value="ECO:0007669"/>
    <property type="project" value="UniProtKB-EC"/>
</dbReference>
<comment type="cofactor">
    <cofactor evidence="12">
        <name>Zn(2+)</name>
        <dbReference type="ChEBI" id="CHEBI:29105"/>
    </cofactor>
    <text evidence="12">Binds 1 zinc ion per subunit.</text>
</comment>
<feature type="domain" description="Phosphomannose isomerase type I catalytic" evidence="13">
    <location>
        <begin position="8"/>
        <end position="147"/>
    </location>
</feature>
<dbReference type="Proteomes" id="UP000703269">
    <property type="component" value="Unassembled WGS sequence"/>
</dbReference>
<dbReference type="InterPro" id="IPR014710">
    <property type="entry name" value="RmlC-like_jellyroll"/>
</dbReference>
<evidence type="ECO:0000256" key="11">
    <source>
        <dbReference type="ARBA" id="ARBA00030762"/>
    </source>
</evidence>
<dbReference type="PANTHER" id="PTHR10309:SF0">
    <property type="entry name" value="MANNOSE-6-PHOSPHATE ISOMERASE"/>
    <property type="match status" value="1"/>
</dbReference>
<dbReference type="AlphaFoldDB" id="A0A9P3GDL3"/>
<sequence>MSQEHPNLIRLKGFVQQYDWGKTGSASLAARLSRHALGPDFPVEETESYAEIWMGTHQNGPAHLFDDPSTSLHDLIASNPQHYLGDALLKKWKGETHVPFLFKVLSIEKALPLQVHPDRALAEELARKDPETFVDPNHKPEIAVCIGDPLDGGAWGEDVAFTGFVGFKPVDDICKSIVSVPELRQAIGDEDAVAAFTKKPSRDTLKNIYGTLLSRPQDAIAPLVRALVDRISQYPGALEPETAQLVRTVDAQYPGDAGVLSTVFFLNFVKLRRGEAVYIGADEVHAYLAGDIIECMAVSDNVLNAAFVPPRARQTADFVRALTFTARDAAHWRLLAQPYAKSRSGRTLVYDPPVEEFVVLGTRLEGSQQETLAAVDGPTIGIVTAGAVRVTVKGEVLDLEAGAIVYVVPGNVILLENLQAGGAQRGEMWWAAAGV</sequence>
<dbReference type="GO" id="GO:0005975">
    <property type="term" value="P:carbohydrate metabolic process"/>
    <property type="evidence" value="ECO:0007669"/>
    <property type="project" value="InterPro"/>
</dbReference>
<evidence type="ECO:0000256" key="5">
    <source>
        <dbReference type="ARBA" id="ARBA00011956"/>
    </source>
</evidence>
<dbReference type="GO" id="GO:0008270">
    <property type="term" value="F:zinc ion binding"/>
    <property type="evidence" value="ECO:0007669"/>
    <property type="project" value="InterPro"/>
</dbReference>
<dbReference type="InterPro" id="IPR046458">
    <property type="entry name" value="PMI_typeI_hel"/>
</dbReference>
<reference evidence="15 16" key="1">
    <citation type="submission" date="2021-08" db="EMBL/GenBank/DDBJ databases">
        <title>Draft Genome Sequence of Phanerochaete sordida strain YK-624.</title>
        <authorList>
            <person name="Mori T."/>
            <person name="Dohra H."/>
            <person name="Suzuki T."/>
            <person name="Kawagishi H."/>
            <person name="Hirai H."/>
        </authorList>
    </citation>
    <scope>NUCLEOTIDE SEQUENCE [LARGE SCALE GENOMIC DNA]</scope>
    <source>
        <strain evidence="15 16">YK-624</strain>
    </source>
</reference>
<comment type="function">
    <text evidence="2">Involved in the synthesis of the GDP-mannose and dolichol-phosphate-mannose required for a number of critical mannosyl transfer reactions.</text>
</comment>
<dbReference type="InterPro" id="IPR046457">
    <property type="entry name" value="PMI_typeI_cat"/>
</dbReference>
<dbReference type="PIRSF" id="PIRSF001480">
    <property type="entry name" value="Mannose-6-phosphate_isomerase"/>
    <property type="match status" value="1"/>
</dbReference>
<feature type="binding site" evidence="12">
    <location>
        <position position="285"/>
    </location>
    <ligand>
        <name>Zn(2+)</name>
        <dbReference type="ChEBI" id="CHEBI:29105"/>
    </ligand>
</feature>
<dbReference type="OrthoDB" id="6605218at2759"/>
<dbReference type="NCBIfam" id="TIGR00218">
    <property type="entry name" value="manA"/>
    <property type="match status" value="1"/>
</dbReference>
<evidence type="ECO:0000256" key="9">
    <source>
        <dbReference type="ARBA" id="ARBA00023235"/>
    </source>
</evidence>
<proteinExistence type="inferred from homology"/>
<evidence type="ECO:0000259" key="13">
    <source>
        <dbReference type="Pfam" id="PF20511"/>
    </source>
</evidence>
<evidence type="ECO:0000256" key="10">
    <source>
        <dbReference type="ARBA" id="ARBA00029741"/>
    </source>
</evidence>
<dbReference type="CDD" id="cd07011">
    <property type="entry name" value="cupin_PMI_type_I_N"/>
    <property type="match status" value="1"/>
</dbReference>
<dbReference type="Pfam" id="PF20511">
    <property type="entry name" value="PMI_typeI_cat"/>
    <property type="match status" value="1"/>
</dbReference>
<evidence type="ECO:0000256" key="2">
    <source>
        <dbReference type="ARBA" id="ARBA00002564"/>
    </source>
</evidence>
<dbReference type="Gene3D" id="1.10.441.10">
    <property type="entry name" value="Phosphomannose Isomerase, domain 2"/>
    <property type="match status" value="1"/>
</dbReference>
<comment type="caution">
    <text evidence="15">The sequence shown here is derived from an EMBL/GenBank/DDBJ whole genome shotgun (WGS) entry which is preliminary data.</text>
</comment>
<dbReference type="InterPro" id="IPR001250">
    <property type="entry name" value="Man6P_Isoase-1"/>
</dbReference>
<dbReference type="Pfam" id="PF20512">
    <property type="entry name" value="PMI_typeI_hel"/>
    <property type="match status" value="1"/>
</dbReference>
<dbReference type="PRINTS" id="PR00714">
    <property type="entry name" value="MAN6PISMRASE"/>
</dbReference>
<comment type="pathway">
    <text evidence="3">Nucleotide-sugar biosynthesis; GDP-alpha-D-mannose biosynthesis; alpha-D-mannose 1-phosphate from D-fructose 6-phosphate: step 1/2.</text>
</comment>
<evidence type="ECO:0000256" key="12">
    <source>
        <dbReference type="PIRSR" id="PIRSR001480-2"/>
    </source>
</evidence>
<dbReference type="InterPro" id="IPR016305">
    <property type="entry name" value="Mannose-6-P_Isomerase"/>
</dbReference>
<dbReference type="EC" id="5.3.1.8" evidence="5"/>
<keyword evidence="7 12" id="KW-0479">Metal-binding</keyword>
<keyword evidence="8 12" id="KW-0862">Zinc</keyword>
<evidence type="ECO:0000313" key="16">
    <source>
        <dbReference type="Proteomes" id="UP000703269"/>
    </source>
</evidence>
<protein>
    <recommendedName>
        <fullName evidence="6">Mannose-6-phosphate isomerase</fullName>
        <ecNumber evidence="5">5.3.1.8</ecNumber>
    </recommendedName>
    <alternativeName>
        <fullName evidence="10">Phosphohexomutase</fullName>
    </alternativeName>
    <alternativeName>
        <fullName evidence="11">Phosphomannose isomerase</fullName>
    </alternativeName>
</protein>
<feature type="binding site" evidence="12">
    <location>
        <position position="114"/>
    </location>
    <ligand>
        <name>Zn(2+)</name>
        <dbReference type="ChEBI" id="CHEBI:29105"/>
    </ligand>
</feature>
<evidence type="ECO:0000313" key="15">
    <source>
        <dbReference type="EMBL" id="GJE92961.1"/>
    </source>
</evidence>
<dbReference type="SUPFAM" id="SSF51182">
    <property type="entry name" value="RmlC-like cupins"/>
    <property type="match status" value="1"/>
</dbReference>